<dbReference type="OrthoDB" id="5361047at2"/>
<evidence type="ECO:0000313" key="2">
    <source>
        <dbReference type="Proteomes" id="UP000254920"/>
    </source>
</evidence>
<protein>
    <submittedName>
        <fullName evidence="1">Periplasmic protein</fullName>
    </submittedName>
</protein>
<name>A0A381DKZ2_9BACT</name>
<dbReference type="STRING" id="32024.GCA_000788295_01308"/>
<accession>A0A381DKZ2</accession>
<proteinExistence type="predicted"/>
<evidence type="ECO:0000313" key="1">
    <source>
        <dbReference type="EMBL" id="SUX11260.1"/>
    </source>
</evidence>
<dbReference type="Proteomes" id="UP000254920">
    <property type="component" value="Unassembled WGS sequence"/>
</dbReference>
<dbReference type="AlphaFoldDB" id="A0A381DKZ2"/>
<dbReference type="RefSeq" id="WP_089182009.1">
    <property type="nucleotide sequence ID" value="NZ_CP043427.1"/>
</dbReference>
<dbReference type="EMBL" id="UFVD01000001">
    <property type="protein sequence ID" value="SUX11260.1"/>
    <property type="molecule type" value="Genomic_DNA"/>
</dbReference>
<gene>
    <name evidence="1" type="ORF">NCTC12475_01476</name>
</gene>
<sequence length="159" mass="18488">MKKRLLTFGTISFLAILLLVFGFYLWSYANTSLFVENNSSEPLNKQIFKHKEKKYFSWIEEFAVRKNSDYSLPVNKIYIKVGSPKNLGKITQLIIDKNSFYSMFCVSQTLKHLGVEFSVIKDETQNLIYLYTGDKELLQNIVSSLKTYDINSKTKEIVL</sequence>
<reference evidence="1 2" key="1">
    <citation type="submission" date="2018-06" db="EMBL/GenBank/DDBJ databases">
        <authorList>
            <consortium name="Pathogen Informatics"/>
            <person name="Doyle S."/>
        </authorList>
    </citation>
    <scope>NUCLEOTIDE SEQUENCE [LARGE SCALE GENOMIC DNA]</scope>
    <source>
        <strain evidence="1 2">NCTC12475</strain>
    </source>
</reference>
<dbReference type="GeneID" id="93090120"/>
<organism evidence="1 2">
    <name type="scientific">Campylobacter sputorum subsp. sputorum</name>
    <dbReference type="NCBI Taxonomy" id="32024"/>
    <lineage>
        <taxon>Bacteria</taxon>
        <taxon>Pseudomonadati</taxon>
        <taxon>Campylobacterota</taxon>
        <taxon>Epsilonproteobacteria</taxon>
        <taxon>Campylobacterales</taxon>
        <taxon>Campylobacteraceae</taxon>
        <taxon>Campylobacter</taxon>
    </lineage>
</organism>
<keyword evidence="2" id="KW-1185">Reference proteome</keyword>